<dbReference type="RefSeq" id="WP_267169512.1">
    <property type="nucleotide sequence ID" value="NZ_JAPMKX010000003.1"/>
</dbReference>
<protein>
    <submittedName>
        <fullName evidence="2">DUF3427 domain-containing protein</fullName>
    </submittedName>
</protein>
<sequence>MFDYRLAYELRLWDALSRNLLSPMQYFGIHDNTDLRSISFNRRSGYDSNELSKLYVDQGSSRVSLIINEIERTVIDVGSMKALGFCVSVVHAEYMAEVFSRFGIPSAVVSAKTNRADRTNLVSELETGKINCIFSVDVFNEGVDIPCVNTILLLRPTQSPTIFLQQIGRGLRKFQGKSECVILDFIGQHVASYDLSARYRSLLPIGSQVADEVSDDFPSVPAGSTIQLDRRSKELVLENVKRFVRQPRSVLLKRVAREATPVLSDFLLHSGCDIVDLYRSAKSSQRASSGGASYPSGWTGLLDQSGFKKLMHHDDLTYQILDRVKYFLHVDDPDRIRAYLALTNPEGPTFSELSDAEKLFSYMLIVNTFPQLPPRDRPSTISDGLNRLRDVPEFYSELKQVFKYQLAKSRRLHHPLRISGLDSALRIHAEYSRAELTAAFNYLSGGDLSYALPQTGVYHYPDISCDIFYVTLDKSDSSFSESTRYDDFPISPTRFHWQSQSTTAVDSKTGQRYIHHQERNSHILLATRKKKLINRLGIASPFTLLGEMYYSSHKGERPISFEWNLIHPMPMALFTEYRVAD</sequence>
<dbReference type="GO" id="GO:0003677">
    <property type="term" value="F:DNA binding"/>
    <property type="evidence" value="ECO:0007669"/>
    <property type="project" value="TreeGrafter"/>
</dbReference>
<dbReference type="InterPro" id="IPR001650">
    <property type="entry name" value="Helicase_C-like"/>
</dbReference>
<comment type="caution">
    <text evidence="2">The sequence shown here is derived from an EMBL/GenBank/DDBJ whole genome shotgun (WGS) entry which is preliminary data.</text>
</comment>
<dbReference type="SMART" id="SM00490">
    <property type="entry name" value="HELICc"/>
    <property type="match status" value="1"/>
</dbReference>
<organism evidence="2 3">
    <name type="scientific">Corynebacterium antarcticum</name>
    <dbReference type="NCBI Taxonomy" id="2800405"/>
    <lineage>
        <taxon>Bacteria</taxon>
        <taxon>Bacillati</taxon>
        <taxon>Actinomycetota</taxon>
        <taxon>Actinomycetes</taxon>
        <taxon>Mycobacteriales</taxon>
        <taxon>Corynebacteriaceae</taxon>
        <taxon>Corynebacterium</taxon>
    </lineage>
</organism>
<dbReference type="PROSITE" id="PS51194">
    <property type="entry name" value="HELICASE_CTER"/>
    <property type="match status" value="1"/>
</dbReference>
<dbReference type="Pfam" id="PF00271">
    <property type="entry name" value="Helicase_C"/>
    <property type="match status" value="1"/>
</dbReference>
<dbReference type="AlphaFoldDB" id="A0A9Q4GN42"/>
<dbReference type="Proteomes" id="UP001070238">
    <property type="component" value="Unassembled WGS sequence"/>
</dbReference>
<dbReference type="InterPro" id="IPR027417">
    <property type="entry name" value="P-loop_NTPase"/>
</dbReference>
<dbReference type="Gene3D" id="3.40.50.300">
    <property type="entry name" value="P-loop containing nucleotide triphosphate hydrolases"/>
    <property type="match status" value="1"/>
</dbReference>
<evidence type="ECO:0000313" key="3">
    <source>
        <dbReference type="Proteomes" id="UP001070238"/>
    </source>
</evidence>
<evidence type="ECO:0000259" key="1">
    <source>
        <dbReference type="PROSITE" id="PS51194"/>
    </source>
</evidence>
<dbReference type="InterPro" id="IPR052511">
    <property type="entry name" value="ATP-dep_Helicase"/>
</dbReference>
<dbReference type="CDD" id="cd18799">
    <property type="entry name" value="SF2_C_EcoAI-like"/>
    <property type="match status" value="1"/>
</dbReference>
<dbReference type="GO" id="GO:0016887">
    <property type="term" value="F:ATP hydrolysis activity"/>
    <property type="evidence" value="ECO:0007669"/>
    <property type="project" value="TreeGrafter"/>
</dbReference>
<dbReference type="EMBL" id="JAPMKX010000003">
    <property type="protein sequence ID" value="MCX7538436.1"/>
    <property type="molecule type" value="Genomic_DNA"/>
</dbReference>
<accession>A0A9Q4GN42</accession>
<dbReference type="Pfam" id="PF11907">
    <property type="entry name" value="DUF3427"/>
    <property type="match status" value="1"/>
</dbReference>
<dbReference type="InterPro" id="IPR021835">
    <property type="entry name" value="DUF3427"/>
</dbReference>
<feature type="domain" description="Helicase C-terminal" evidence="1">
    <location>
        <begin position="69"/>
        <end position="225"/>
    </location>
</feature>
<dbReference type="PANTHER" id="PTHR47962:SF7">
    <property type="entry name" value="MITOCHONDRIAL ATP-DEPENDENT HELICASE IRC3-RELATED"/>
    <property type="match status" value="1"/>
</dbReference>
<name>A0A9Q4GN42_9CORY</name>
<dbReference type="PANTHER" id="PTHR47962">
    <property type="entry name" value="ATP-DEPENDENT HELICASE LHR-RELATED-RELATED"/>
    <property type="match status" value="1"/>
</dbReference>
<proteinExistence type="predicted"/>
<reference evidence="2" key="1">
    <citation type="submission" date="2022-11" db="EMBL/GenBank/DDBJ databases">
        <title>Corynebacterium sp. isolated from Penguins.</title>
        <authorList>
            <person name="Sedlar K."/>
            <person name="Svec P."/>
        </authorList>
    </citation>
    <scope>NUCLEOTIDE SEQUENCE</scope>
    <source>
        <strain evidence="2">P5875</strain>
    </source>
</reference>
<gene>
    <name evidence="2" type="ORF">OS123_07765</name>
</gene>
<dbReference type="SUPFAM" id="SSF52540">
    <property type="entry name" value="P-loop containing nucleoside triphosphate hydrolases"/>
    <property type="match status" value="1"/>
</dbReference>
<evidence type="ECO:0000313" key="2">
    <source>
        <dbReference type="EMBL" id="MCX7538436.1"/>
    </source>
</evidence>